<gene>
    <name evidence="2" type="ORF">B1A_20817</name>
</gene>
<sequence length="140" mass="16020">MIEERATAANLHDSPIFDELLGKPKKRGRDVWVDSAYSSGEQEQDLTRRGFRSHVHEHAYRCRPLTAKRQRVNRTKSRARARVEHSFAAMTQMGGMTVRSIGIERARAWSTMKALRYDFKRLDVPIRMGKIPIDGTGLPA</sequence>
<dbReference type="InterPro" id="IPR002559">
    <property type="entry name" value="Transposase_11"/>
</dbReference>
<dbReference type="Pfam" id="PF01609">
    <property type="entry name" value="DDE_Tnp_1"/>
    <property type="match status" value="1"/>
</dbReference>
<organism evidence="2">
    <name type="scientific">mine drainage metagenome</name>
    <dbReference type="NCBI Taxonomy" id="410659"/>
    <lineage>
        <taxon>unclassified sequences</taxon>
        <taxon>metagenomes</taxon>
        <taxon>ecological metagenomes</taxon>
    </lineage>
</organism>
<evidence type="ECO:0000259" key="1">
    <source>
        <dbReference type="Pfam" id="PF01609"/>
    </source>
</evidence>
<comment type="caution">
    <text evidence="2">The sequence shown here is derived from an EMBL/GenBank/DDBJ whole genome shotgun (WGS) entry which is preliminary data.</text>
</comment>
<dbReference type="PANTHER" id="PTHR35604">
    <property type="entry name" value="TRANSPOSASE INSH FOR INSERTION SEQUENCE ELEMENT IS5A-RELATED"/>
    <property type="match status" value="1"/>
</dbReference>
<dbReference type="PANTHER" id="PTHR35604:SF2">
    <property type="entry name" value="TRANSPOSASE INSH FOR INSERTION SEQUENCE ELEMENT IS5A-RELATED"/>
    <property type="match status" value="1"/>
</dbReference>
<reference evidence="2" key="2">
    <citation type="journal article" date="2014" name="ISME J.">
        <title>Microbial stratification in low pH oxic and suboxic macroscopic growths along an acid mine drainage.</title>
        <authorList>
            <person name="Mendez-Garcia C."/>
            <person name="Mesa V."/>
            <person name="Sprenger R.R."/>
            <person name="Richter M."/>
            <person name="Diez M.S."/>
            <person name="Solano J."/>
            <person name="Bargiela R."/>
            <person name="Golyshina O.V."/>
            <person name="Manteca A."/>
            <person name="Ramos J.L."/>
            <person name="Gallego J.R."/>
            <person name="Llorente I."/>
            <person name="Martins Dos Santos V.A."/>
            <person name="Jensen O.N."/>
            <person name="Pelaez A.I."/>
            <person name="Sanchez J."/>
            <person name="Ferrer M."/>
        </authorList>
    </citation>
    <scope>NUCLEOTIDE SEQUENCE</scope>
</reference>
<dbReference type="AlphaFoldDB" id="T0Y2B7"/>
<dbReference type="GO" id="GO:0006313">
    <property type="term" value="P:DNA transposition"/>
    <property type="evidence" value="ECO:0007669"/>
    <property type="project" value="InterPro"/>
</dbReference>
<feature type="domain" description="Transposase IS4-like" evidence="1">
    <location>
        <begin position="6"/>
        <end position="115"/>
    </location>
</feature>
<reference evidence="2" key="1">
    <citation type="submission" date="2013-08" db="EMBL/GenBank/DDBJ databases">
        <authorList>
            <person name="Mendez C."/>
            <person name="Richter M."/>
            <person name="Ferrer M."/>
            <person name="Sanchez J."/>
        </authorList>
    </citation>
    <scope>NUCLEOTIDE SEQUENCE</scope>
</reference>
<dbReference type="GO" id="GO:0003677">
    <property type="term" value="F:DNA binding"/>
    <property type="evidence" value="ECO:0007669"/>
    <property type="project" value="InterPro"/>
</dbReference>
<protein>
    <submittedName>
        <fullName evidence="2">Transposase IS4 family protein</fullName>
    </submittedName>
</protein>
<accession>T0Y2B7</accession>
<evidence type="ECO:0000313" key="2">
    <source>
        <dbReference type="EMBL" id="EQD29236.1"/>
    </source>
</evidence>
<proteinExistence type="predicted"/>
<name>T0Y2B7_9ZZZZ</name>
<dbReference type="EMBL" id="AUZX01015372">
    <property type="protein sequence ID" value="EQD29236.1"/>
    <property type="molecule type" value="Genomic_DNA"/>
</dbReference>
<dbReference type="GO" id="GO:0004803">
    <property type="term" value="F:transposase activity"/>
    <property type="evidence" value="ECO:0007669"/>
    <property type="project" value="InterPro"/>
</dbReference>